<organism evidence="1">
    <name type="scientific">marine sediment metagenome</name>
    <dbReference type="NCBI Taxonomy" id="412755"/>
    <lineage>
        <taxon>unclassified sequences</taxon>
        <taxon>metagenomes</taxon>
        <taxon>ecological metagenomes</taxon>
    </lineage>
</organism>
<protein>
    <submittedName>
        <fullName evidence="1">Uncharacterized protein</fullName>
    </submittedName>
</protein>
<name>X1QNW1_9ZZZZ</name>
<dbReference type="EMBL" id="BARW01003677">
    <property type="protein sequence ID" value="GAI69933.1"/>
    <property type="molecule type" value="Genomic_DNA"/>
</dbReference>
<accession>X1QNW1</accession>
<reference evidence="1" key="1">
    <citation type="journal article" date="2014" name="Front. Microbiol.">
        <title>High frequency of phylogenetically diverse reductive dehalogenase-homologous genes in deep subseafloor sedimentary metagenomes.</title>
        <authorList>
            <person name="Kawai M."/>
            <person name="Futagami T."/>
            <person name="Toyoda A."/>
            <person name="Takaki Y."/>
            <person name="Nishi S."/>
            <person name="Hori S."/>
            <person name="Arai W."/>
            <person name="Tsubouchi T."/>
            <person name="Morono Y."/>
            <person name="Uchiyama I."/>
            <person name="Ito T."/>
            <person name="Fujiyama A."/>
            <person name="Inagaki F."/>
            <person name="Takami H."/>
        </authorList>
    </citation>
    <scope>NUCLEOTIDE SEQUENCE</scope>
    <source>
        <strain evidence="1">Expedition CK06-06</strain>
    </source>
</reference>
<sequence>MEKVFEVKKKCPNCGSELEGPTITDDPLTSGLYWCRKCEKSYRPTYKIDFIAFIEIKKTKKKENP</sequence>
<proteinExistence type="predicted"/>
<comment type="caution">
    <text evidence="1">The sequence shown here is derived from an EMBL/GenBank/DDBJ whole genome shotgun (WGS) entry which is preliminary data.</text>
</comment>
<evidence type="ECO:0000313" key="1">
    <source>
        <dbReference type="EMBL" id="GAI69933.1"/>
    </source>
</evidence>
<dbReference type="AlphaFoldDB" id="X1QNW1"/>
<gene>
    <name evidence="1" type="ORF">S12H4_09181</name>
</gene>